<dbReference type="Proteomes" id="UP001139068">
    <property type="component" value="Unassembled WGS sequence"/>
</dbReference>
<keyword evidence="2" id="KW-1185">Reference proteome</keyword>
<name>A0ABS9YRD8_9MYCO</name>
<evidence type="ECO:0000313" key="2">
    <source>
        <dbReference type="Proteomes" id="UP001139068"/>
    </source>
</evidence>
<comment type="caution">
    <text evidence="1">The sequence shown here is derived from an EMBL/GenBank/DDBJ whole genome shotgun (WGS) entry which is preliminary data.</text>
</comment>
<proteinExistence type="predicted"/>
<protein>
    <recommendedName>
        <fullName evidence="3">Cyclase</fullName>
    </recommendedName>
</protein>
<reference evidence="1" key="1">
    <citation type="journal article" date="2022" name="ISME J.">
        <title>Identification of active gaseous-alkane degraders at natural gas seeps.</title>
        <authorList>
            <person name="Farhan Ul Haque M."/>
            <person name="Hernandez M."/>
            <person name="Crombie A.T."/>
            <person name="Murrell J.C."/>
        </authorList>
    </citation>
    <scope>NUCLEOTIDE SEQUENCE</scope>
    <source>
        <strain evidence="1">ANDR5</strain>
    </source>
</reference>
<dbReference type="EMBL" id="JAIVFL010000001">
    <property type="protein sequence ID" value="MCI4673796.1"/>
    <property type="molecule type" value="Genomic_DNA"/>
</dbReference>
<dbReference type="Gene3D" id="3.30.530.20">
    <property type="match status" value="1"/>
</dbReference>
<dbReference type="RefSeq" id="WP_243070299.1">
    <property type="nucleotide sequence ID" value="NZ_JAIVFL010000001.1"/>
</dbReference>
<evidence type="ECO:0008006" key="3">
    <source>
        <dbReference type="Google" id="ProtNLM"/>
    </source>
</evidence>
<dbReference type="InterPro" id="IPR023393">
    <property type="entry name" value="START-like_dom_sf"/>
</dbReference>
<accession>A0ABS9YRD8</accession>
<gene>
    <name evidence="1" type="ORF">K9U37_02005</name>
</gene>
<evidence type="ECO:0000313" key="1">
    <source>
        <dbReference type="EMBL" id="MCI4673796.1"/>
    </source>
</evidence>
<dbReference type="SUPFAM" id="SSF55961">
    <property type="entry name" value="Bet v1-like"/>
    <property type="match status" value="1"/>
</dbReference>
<sequence length="83" mass="9144">MGLNDPHTLAYDVEGLPRQLHRLNDRWMLSPTTGGTVVTVISTVEIGPNRLQRLAEHAVARFIAKQLDAKLDGLSHRLAGPHV</sequence>
<organism evidence="1 2">
    <name type="scientific">Candidatus Mycolicibacterium alkanivorans</name>
    <dbReference type="NCBI Taxonomy" id="2954114"/>
    <lineage>
        <taxon>Bacteria</taxon>
        <taxon>Bacillati</taxon>
        <taxon>Actinomycetota</taxon>
        <taxon>Actinomycetes</taxon>
        <taxon>Mycobacteriales</taxon>
        <taxon>Mycobacteriaceae</taxon>
        <taxon>Mycolicibacterium</taxon>
    </lineage>
</organism>